<dbReference type="Proteomes" id="UP001311232">
    <property type="component" value="Unassembled WGS sequence"/>
</dbReference>
<dbReference type="InterPro" id="IPR050078">
    <property type="entry name" value="Ribosomal_L11_MeTrfase_PrmA"/>
</dbReference>
<organism evidence="8 9">
    <name type="scientific">Crenichthys baileyi</name>
    <name type="common">White River springfish</name>
    <dbReference type="NCBI Taxonomy" id="28760"/>
    <lineage>
        <taxon>Eukaryota</taxon>
        <taxon>Metazoa</taxon>
        <taxon>Chordata</taxon>
        <taxon>Craniata</taxon>
        <taxon>Vertebrata</taxon>
        <taxon>Euteleostomi</taxon>
        <taxon>Actinopterygii</taxon>
        <taxon>Neopterygii</taxon>
        <taxon>Teleostei</taxon>
        <taxon>Neoteleostei</taxon>
        <taxon>Acanthomorphata</taxon>
        <taxon>Ovalentaria</taxon>
        <taxon>Atherinomorphae</taxon>
        <taxon>Cyprinodontiformes</taxon>
        <taxon>Goodeidae</taxon>
        <taxon>Crenichthys</taxon>
    </lineage>
</organism>
<comment type="caution">
    <text evidence="8">The sequence shown here is derived from an EMBL/GenBank/DDBJ whole genome shotgun (WGS) entry which is preliminary data.</text>
</comment>
<reference evidence="8 9" key="1">
    <citation type="submission" date="2021-06" db="EMBL/GenBank/DDBJ databases">
        <authorList>
            <person name="Palmer J.M."/>
        </authorList>
    </citation>
    <scope>NUCLEOTIDE SEQUENCE [LARGE SCALE GENOMIC DNA]</scope>
    <source>
        <strain evidence="8 9">MEX-2019</strain>
        <tissue evidence="8">Muscle</tissue>
    </source>
</reference>
<dbReference type="PANTHER" id="PTHR43648">
    <property type="entry name" value="ELECTRON TRANSFER FLAVOPROTEIN BETA SUBUNIT LYSINE METHYLTRANSFERASE"/>
    <property type="match status" value="1"/>
</dbReference>
<sequence>MGQGRSCPDVRLVQLWLPIQSVEADVHEQIGGIVYVKVGLQQCQRSLLSHQYHMLFRRSLQFGDYKIIGQMLSLALLQGGVRPSFLSVRLYALLCRQQTGPVSVEEVSDWELRQHLDKIKSAEDLEEAQRAIGEASAALCSLACASSLADMEGRQALIEQAARAHVEGCIKPALDQFWIERPELWPFTDPYWAIYWPGGQALSRYILDNPGVCRGRAVLDLGSGCGASSIAAKLCYAAHVVANDLDPVSAVVTRLNCELNNVEPPVCVTDDLIGSDPAGFDLILLGDMFYDETLANRLYRWLDRCIETHGTKVLIGDPGRALFEGHDIRKLLHHVAQYELPESVREENYGLISSHVWCYQSKF</sequence>
<evidence type="ECO:0000313" key="8">
    <source>
        <dbReference type="EMBL" id="KAK5614345.1"/>
    </source>
</evidence>
<keyword evidence="1" id="KW-0489">Methyltransferase</keyword>
<evidence type="ECO:0000256" key="6">
    <source>
        <dbReference type="ARBA" id="ARBA00042266"/>
    </source>
</evidence>
<evidence type="ECO:0000256" key="5">
    <source>
        <dbReference type="ARBA" id="ARBA00041867"/>
    </source>
</evidence>
<dbReference type="GO" id="GO:0032259">
    <property type="term" value="P:methylation"/>
    <property type="evidence" value="ECO:0007669"/>
    <property type="project" value="UniProtKB-KW"/>
</dbReference>
<dbReference type="EMBL" id="JAHHUM010001165">
    <property type="protein sequence ID" value="KAK5614345.1"/>
    <property type="molecule type" value="Genomic_DNA"/>
</dbReference>
<dbReference type="GO" id="GO:0016279">
    <property type="term" value="F:protein-lysine N-methyltransferase activity"/>
    <property type="evidence" value="ECO:0007669"/>
    <property type="project" value="TreeGrafter"/>
</dbReference>
<keyword evidence="2" id="KW-0808">Transferase</keyword>
<comment type="catalytic activity">
    <reaction evidence="7">
        <text>L-lysyl-[protein] + 3 S-adenosyl-L-methionine = N(6),N(6),N(6)-trimethyl-L-lysyl-[protein] + 3 S-adenosyl-L-homocysteine + 3 H(+)</text>
        <dbReference type="Rhea" id="RHEA:54192"/>
        <dbReference type="Rhea" id="RHEA-COMP:9752"/>
        <dbReference type="Rhea" id="RHEA-COMP:13826"/>
        <dbReference type="ChEBI" id="CHEBI:15378"/>
        <dbReference type="ChEBI" id="CHEBI:29969"/>
        <dbReference type="ChEBI" id="CHEBI:57856"/>
        <dbReference type="ChEBI" id="CHEBI:59789"/>
        <dbReference type="ChEBI" id="CHEBI:61961"/>
    </reaction>
    <physiologicalReaction direction="left-to-right" evidence="7">
        <dbReference type="Rhea" id="RHEA:54193"/>
    </physiologicalReaction>
</comment>
<protein>
    <recommendedName>
        <fullName evidence="4">Electron transfer flavoprotein beta subunit lysine methyltransferase</fullName>
    </recommendedName>
    <alternativeName>
        <fullName evidence="6">ETFB lysine methyltransferase</fullName>
    </alternativeName>
    <alternativeName>
        <fullName evidence="5">Protein N-lysine methyltransferase METTL20</fullName>
    </alternativeName>
</protein>
<dbReference type="AlphaFoldDB" id="A0AAV9RZB5"/>
<evidence type="ECO:0000256" key="1">
    <source>
        <dbReference type="ARBA" id="ARBA00022603"/>
    </source>
</evidence>
<evidence type="ECO:0000256" key="4">
    <source>
        <dbReference type="ARBA" id="ARBA00040322"/>
    </source>
</evidence>
<accession>A0AAV9RZB5</accession>
<dbReference type="CDD" id="cd02440">
    <property type="entry name" value="AdoMet_MTases"/>
    <property type="match status" value="1"/>
</dbReference>
<evidence type="ECO:0000313" key="9">
    <source>
        <dbReference type="Proteomes" id="UP001311232"/>
    </source>
</evidence>
<dbReference type="GO" id="GO:0005759">
    <property type="term" value="C:mitochondrial matrix"/>
    <property type="evidence" value="ECO:0007669"/>
    <property type="project" value="TreeGrafter"/>
</dbReference>
<comment type="similarity">
    <text evidence="3">Belongs to the methyltransferase superfamily. ETFBKMT family.</text>
</comment>
<dbReference type="InterPro" id="IPR029063">
    <property type="entry name" value="SAM-dependent_MTases_sf"/>
</dbReference>
<name>A0AAV9RZB5_9TELE</name>
<dbReference type="PANTHER" id="PTHR43648:SF1">
    <property type="entry name" value="ELECTRON TRANSFER FLAVOPROTEIN BETA SUBUNIT LYSINE METHYLTRANSFERASE"/>
    <property type="match status" value="1"/>
</dbReference>
<dbReference type="Gene3D" id="3.40.50.150">
    <property type="entry name" value="Vaccinia Virus protein VP39"/>
    <property type="match status" value="1"/>
</dbReference>
<gene>
    <name evidence="8" type="ORF">CRENBAI_003180</name>
</gene>
<dbReference type="Pfam" id="PF06325">
    <property type="entry name" value="PrmA"/>
    <property type="match status" value="1"/>
</dbReference>
<evidence type="ECO:0000256" key="2">
    <source>
        <dbReference type="ARBA" id="ARBA00022679"/>
    </source>
</evidence>
<evidence type="ECO:0000256" key="3">
    <source>
        <dbReference type="ARBA" id="ARBA00037932"/>
    </source>
</evidence>
<proteinExistence type="inferred from homology"/>
<dbReference type="SUPFAM" id="SSF53335">
    <property type="entry name" value="S-adenosyl-L-methionine-dependent methyltransferases"/>
    <property type="match status" value="1"/>
</dbReference>
<keyword evidence="9" id="KW-1185">Reference proteome</keyword>
<evidence type="ECO:0000256" key="7">
    <source>
        <dbReference type="ARBA" id="ARBA00049497"/>
    </source>
</evidence>